<organism evidence="1 2">
    <name type="scientific">Alkaliphilus flagellatus</name>
    <dbReference type="NCBI Taxonomy" id="2841507"/>
    <lineage>
        <taxon>Bacteria</taxon>
        <taxon>Bacillati</taxon>
        <taxon>Bacillota</taxon>
        <taxon>Clostridia</taxon>
        <taxon>Peptostreptococcales</taxon>
        <taxon>Natronincolaceae</taxon>
        <taxon>Alkaliphilus</taxon>
    </lineage>
</organism>
<comment type="caution">
    <text evidence="1">The sequence shown here is derived from an EMBL/GenBank/DDBJ whole genome shotgun (WGS) entry which is preliminary data.</text>
</comment>
<gene>
    <name evidence="1" type="ORF">KQI88_15210</name>
</gene>
<name>A0ABS6G5L1_9FIRM</name>
<accession>A0ABS6G5L1</accession>
<protein>
    <submittedName>
        <fullName evidence="1">Phage minor capsid protein</fullName>
    </submittedName>
</protein>
<dbReference type="EMBL" id="JAHLQK010000006">
    <property type="protein sequence ID" value="MBU5677767.1"/>
    <property type="molecule type" value="Genomic_DNA"/>
</dbReference>
<dbReference type="InterPro" id="IPR009319">
    <property type="entry name" value="Phage_A118_VSP1"/>
</dbReference>
<reference evidence="1 2" key="1">
    <citation type="submission" date="2021-06" db="EMBL/GenBank/DDBJ databases">
        <authorList>
            <person name="Sun Q."/>
            <person name="Li D."/>
        </authorList>
    </citation>
    <scope>NUCLEOTIDE SEQUENCE [LARGE SCALE GENOMIC DNA]</scope>
    <source>
        <strain evidence="1 2">MSJ-5</strain>
    </source>
</reference>
<evidence type="ECO:0000313" key="1">
    <source>
        <dbReference type="EMBL" id="MBU5677767.1"/>
    </source>
</evidence>
<dbReference type="RefSeq" id="WP_216418760.1">
    <property type="nucleotide sequence ID" value="NZ_JAHLQK010000006.1"/>
</dbReference>
<proteinExistence type="predicted"/>
<sequence length="525" mass="61237">MKNKNYNIRDIFLMMELDLIRSMARNLKRHQEEEYKQGFKFEQWQSAKLRDLKRFRKENKAIIGEYNKPIEELINFTLLNTYKKSQDNVNRFIKEIKNEFIDDVFIRLPGDLKPITKPVEAENMQEMLEEVVENARTWQETPTPIDEVFFRSNNNKFNALMETVENDFNKANAAVLRRMDDVYRQTIFKAQVHYNTGTVSLDKAIDIATKDFLEKGIDAIVYKDGKKVNITTYAEMALRTANHRAYLMGEGKKRQEIGLSLVVVSAHATSCELCVPWQGLVLIDDVYSGGKKEDGPYQLLSTAMDKGFLHPNCRHNMNTYFPGITTLPKIPNMDKALDNYKREQQQRYIERQIRKYKRLNAGSISPYNQAKYEEKLKEWQTKQREYLKENPQLRRAYSREKLRVNIPLTPEDQKVNIKIDPKQFGKKVGKHAEDYGLDVTKAEDRAKMNNIINDIAQNHNEARKGIWRGLGGKDPATGKQLDGEAWFLIKDNDVIVVNNKNEFVTILKDGIGNERVKKAILKRKR</sequence>
<dbReference type="Pfam" id="PF06152">
    <property type="entry name" value="Phage_min_cap2"/>
    <property type="match status" value="2"/>
</dbReference>
<keyword evidence="2" id="KW-1185">Reference proteome</keyword>
<evidence type="ECO:0000313" key="2">
    <source>
        <dbReference type="Proteomes" id="UP000779508"/>
    </source>
</evidence>
<dbReference type="Proteomes" id="UP000779508">
    <property type="component" value="Unassembled WGS sequence"/>
</dbReference>